<feature type="transmembrane region" description="Helical" evidence="1">
    <location>
        <begin position="12"/>
        <end position="37"/>
    </location>
</feature>
<feature type="transmembrane region" description="Helical" evidence="1">
    <location>
        <begin position="77"/>
        <end position="110"/>
    </location>
</feature>
<dbReference type="RefSeq" id="WP_048201789.1">
    <property type="nucleotide sequence ID" value="NZ_CP009149.1"/>
</dbReference>
<evidence type="ECO:0000256" key="1">
    <source>
        <dbReference type="SAM" id="Phobius"/>
    </source>
</evidence>
<dbReference type="STRING" id="1301915.JH146_0781"/>
<evidence type="ECO:0000313" key="3">
    <source>
        <dbReference type="Proteomes" id="UP000028781"/>
    </source>
</evidence>
<sequence length="142" mass="15265">MDIKNIKSTIVSLSLVFGFLFAVSGIIEIIIGIYSILGVKITIPLFVGDVFGGLALLAVGITYFLGVKKAVDEDIKAVSYLFTASIIGLGIGIIAFLLLISNAIGFLLGFEDWADWSIFNDLTIYLILGMLAVVPYKIAKTL</sequence>
<protein>
    <submittedName>
        <fullName evidence="2">Uncharacterized protein</fullName>
    </submittedName>
</protein>
<dbReference type="AlphaFoldDB" id="A0A076LFK7"/>
<evidence type="ECO:0000313" key="2">
    <source>
        <dbReference type="EMBL" id="AIJ05627.1"/>
    </source>
</evidence>
<dbReference type="GeneID" id="24891385"/>
<keyword evidence="3" id="KW-1185">Reference proteome</keyword>
<feature type="transmembrane region" description="Helical" evidence="1">
    <location>
        <begin position="122"/>
        <end position="139"/>
    </location>
</feature>
<name>A0A076LFK7_9EURY</name>
<keyword evidence="1" id="KW-0472">Membrane</keyword>
<proteinExistence type="predicted"/>
<organism evidence="2 3">
    <name type="scientific">Methanocaldococcus bathoardescens</name>
    <dbReference type="NCBI Taxonomy" id="1301915"/>
    <lineage>
        <taxon>Archaea</taxon>
        <taxon>Methanobacteriati</taxon>
        <taxon>Methanobacteriota</taxon>
        <taxon>Methanomada group</taxon>
        <taxon>Methanococci</taxon>
        <taxon>Methanococcales</taxon>
        <taxon>Methanocaldococcaceae</taxon>
        <taxon>Methanocaldococcus</taxon>
    </lineage>
</organism>
<gene>
    <name evidence="2" type="ORF">JH146_0781</name>
</gene>
<dbReference type="EMBL" id="CP009149">
    <property type="protein sequence ID" value="AIJ05627.1"/>
    <property type="molecule type" value="Genomic_DNA"/>
</dbReference>
<dbReference type="Proteomes" id="UP000028781">
    <property type="component" value="Chromosome"/>
</dbReference>
<dbReference type="OrthoDB" id="66025at2157"/>
<keyword evidence="1" id="KW-1133">Transmembrane helix</keyword>
<dbReference type="HOGENOM" id="CLU_143944_0_0_2"/>
<feature type="transmembrane region" description="Helical" evidence="1">
    <location>
        <begin position="43"/>
        <end position="65"/>
    </location>
</feature>
<keyword evidence="1" id="KW-0812">Transmembrane</keyword>
<dbReference type="KEGG" id="mjh:JH146_0781"/>
<reference evidence="2 3" key="1">
    <citation type="journal article" date="2015" name="Int. J. Syst. Evol. Microbiol.">
        <title>M ethanocaldococcus bathoardescens sp. nov., a hyperthermophilic methanogen isolated from a volcanically active deep-sea hydrothermal vent.</title>
        <authorList>
            <person name="Stewart L.C."/>
            <person name="Jung J.H."/>
            <person name="Kim Y.T."/>
            <person name="Kwon S.W."/>
            <person name="Park C.S."/>
            <person name="Holden J.F."/>
        </authorList>
    </citation>
    <scope>NUCLEOTIDE SEQUENCE [LARGE SCALE GENOMIC DNA]</scope>
    <source>
        <strain evidence="2 3">JH146</strain>
    </source>
</reference>
<accession>A0A076LFK7</accession>